<sequence>MPANCPAVSLLPAADKYAIDSLRDICVANMLDDLTVENAYEMLLVAEKHSIKELKNECIALITQNSSPLAAKNRLDALEANPSLLEEAFASLLRRKETKPVSTIAQQCS</sequence>
<evidence type="ECO:0000313" key="2">
    <source>
        <dbReference type="WBParaSite" id="PSAMB.scaffold751size41986.g8458.t1"/>
    </source>
</evidence>
<dbReference type="AlphaFoldDB" id="A0A914XFU3"/>
<dbReference type="Proteomes" id="UP000887566">
    <property type="component" value="Unplaced"/>
</dbReference>
<proteinExistence type="predicted"/>
<protein>
    <submittedName>
        <fullName evidence="2">Speckle-type POZ protein</fullName>
    </submittedName>
</protein>
<evidence type="ECO:0000313" key="1">
    <source>
        <dbReference type="Proteomes" id="UP000887566"/>
    </source>
</evidence>
<dbReference type="PANTHER" id="PTHR24413">
    <property type="entry name" value="SPECKLE-TYPE POZ PROTEIN"/>
    <property type="match status" value="1"/>
</dbReference>
<dbReference type="WBParaSite" id="PSAMB.scaffold751size41986.g8458.t1">
    <property type="protein sequence ID" value="PSAMB.scaffold751size41986.g8458.t1"/>
    <property type="gene ID" value="PSAMB.scaffold751size41986.g8458"/>
</dbReference>
<dbReference type="InterPro" id="IPR011333">
    <property type="entry name" value="SKP1/BTB/POZ_sf"/>
</dbReference>
<name>A0A914XFU3_9BILA</name>
<reference evidence="2" key="1">
    <citation type="submission" date="2022-11" db="UniProtKB">
        <authorList>
            <consortium name="WormBaseParasite"/>
        </authorList>
    </citation>
    <scope>IDENTIFICATION</scope>
</reference>
<keyword evidence="1" id="KW-1185">Reference proteome</keyword>
<accession>A0A914XFU3</accession>
<dbReference type="Gene3D" id="3.30.710.10">
    <property type="entry name" value="Potassium Channel Kv1.1, Chain A"/>
    <property type="match status" value="1"/>
</dbReference>
<organism evidence="1 2">
    <name type="scientific">Plectus sambesii</name>
    <dbReference type="NCBI Taxonomy" id="2011161"/>
    <lineage>
        <taxon>Eukaryota</taxon>
        <taxon>Metazoa</taxon>
        <taxon>Ecdysozoa</taxon>
        <taxon>Nematoda</taxon>
        <taxon>Chromadorea</taxon>
        <taxon>Plectida</taxon>
        <taxon>Plectina</taxon>
        <taxon>Plectoidea</taxon>
        <taxon>Plectidae</taxon>
        <taxon>Plectus</taxon>
    </lineage>
</organism>